<evidence type="ECO:0000313" key="4">
    <source>
        <dbReference type="Proteomes" id="UP000678499"/>
    </source>
</evidence>
<comment type="similarity">
    <text evidence="1">Belongs to the small Tim family.</text>
</comment>
<comment type="domain">
    <text evidence="1">The twin CX3C motif contains 4 conserved Cys residues that form 2 disulfide bonds in the mitochondrial intermembrane space.</text>
</comment>
<evidence type="ECO:0000256" key="1">
    <source>
        <dbReference type="RuleBase" id="RU367043"/>
    </source>
</evidence>
<protein>
    <recommendedName>
        <fullName evidence="1">Mitochondrial import inner membrane translocase subunit</fullName>
    </recommendedName>
</protein>
<comment type="subcellular location">
    <subcellularLocation>
        <location evidence="1">Mitochondrion inner membrane</location>
        <topology evidence="1">Peripheral membrane protein</topology>
        <orientation evidence="1">Intermembrane side</orientation>
    </subcellularLocation>
</comment>
<keyword evidence="1" id="KW-0999">Mitochondrion inner membrane</keyword>
<feature type="domain" description="Tim10-like" evidence="2">
    <location>
        <begin position="11"/>
        <end position="74"/>
    </location>
</feature>
<evidence type="ECO:0000259" key="2">
    <source>
        <dbReference type="Pfam" id="PF02953"/>
    </source>
</evidence>
<sequence length="90" mass="10279">MAGQPDPVLQQFIEAETQRQRFQVMVSALNDKCWDLCFDSKPSTRLESKTENCLKNCVDRFIDTTNFMVNRLEKTALSSGLAPSEFEVDN</sequence>
<dbReference type="EMBL" id="CAJPEX010000318">
    <property type="protein sequence ID" value="CAG0915059.1"/>
    <property type="molecule type" value="Genomic_DNA"/>
</dbReference>
<dbReference type="AlphaFoldDB" id="A0A7R9BJD9"/>
<keyword evidence="4" id="KW-1185">Reference proteome</keyword>
<dbReference type="OrthoDB" id="344165at2759"/>
<keyword evidence="1" id="KW-0813">Transport</keyword>
<accession>A0A7R9BJD9</accession>
<name>A0A7R9BJD9_9CRUS</name>
<dbReference type="Pfam" id="PF02953">
    <property type="entry name" value="zf-Tim10_DDP"/>
    <property type="match status" value="1"/>
</dbReference>
<proteinExistence type="inferred from homology"/>
<dbReference type="SUPFAM" id="SSF144122">
    <property type="entry name" value="Tim10-like"/>
    <property type="match status" value="1"/>
</dbReference>
<dbReference type="Proteomes" id="UP000678499">
    <property type="component" value="Unassembled WGS sequence"/>
</dbReference>
<keyword evidence="1" id="KW-0811">Translocation</keyword>
<keyword evidence="1" id="KW-1015">Disulfide bond</keyword>
<comment type="subunit">
    <text evidence="1">Heterohexamer.</text>
</comment>
<reference evidence="3" key="1">
    <citation type="submission" date="2020-11" db="EMBL/GenBank/DDBJ databases">
        <authorList>
            <person name="Tran Van P."/>
        </authorList>
    </citation>
    <scope>NUCLEOTIDE SEQUENCE</scope>
</reference>
<keyword evidence="1" id="KW-0496">Mitochondrion</keyword>
<evidence type="ECO:0000313" key="3">
    <source>
        <dbReference type="EMBL" id="CAD7274907.1"/>
    </source>
</evidence>
<comment type="function">
    <text evidence="1">Mitochondrial intermembrane chaperone that participates in the import and insertion of some multi-pass transmembrane proteins into the mitochondrial inner membrane. Also required for the transfer of beta-barrel precursors from the TOM complex to the sorting and assembly machinery (SAM complex) of the outer membrane. Acts as a chaperone-like protein that protects the hydrophobic precursors from aggregation and guide them through the mitochondrial intermembrane space.</text>
</comment>
<dbReference type="EMBL" id="OA882355">
    <property type="protein sequence ID" value="CAD7274907.1"/>
    <property type="molecule type" value="Genomic_DNA"/>
</dbReference>
<organism evidence="3">
    <name type="scientific">Notodromas monacha</name>
    <dbReference type="NCBI Taxonomy" id="399045"/>
    <lineage>
        <taxon>Eukaryota</taxon>
        <taxon>Metazoa</taxon>
        <taxon>Ecdysozoa</taxon>
        <taxon>Arthropoda</taxon>
        <taxon>Crustacea</taxon>
        <taxon>Oligostraca</taxon>
        <taxon>Ostracoda</taxon>
        <taxon>Podocopa</taxon>
        <taxon>Podocopida</taxon>
        <taxon>Cypridocopina</taxon>
        <taxon>Cypridoidea</taxon>
        <taxon>Cyprididae</taxon>
        <taxon>Notodromas</taxon>
    </lineage>
</organism>
<dbReference type="InterPro" id="IPR004217">
    <property type="entry name" value="Tim10-like"/>
</dbReference>
<keyword evidence="1" id="KW-0143">Chaperone</keyword>
<dbReference type="Gene3D" id="1.10.287.810">
    <property type="entry name" value="Mitochondrial import inner membrane translocase subunit tim13 like domains"/>
    <property type="match status" value="1"/>
</dbReference>
<gene>
    <name evidence="3" type="ORF">NMOB1V02_LOCUS2719</name>
</gene>
<dbReference type="GO" id="GO:0015031">
    <property type="term" value="P:protein transport"/>
    <property type="evidence" value="ECO:0007669"/>
    <property type="project" value="UniProtKB-KW"/>
</dbReference>
<keyword evidence="1" id="KW-0653">Protein transport</keyword>
<dbReference type="InterPro" id="IPR035427">
    <property type="entry name" value="Tim10-like_dom_sf"/>
</dbReference>
<dbReference type="GO" id="GO:0005743">
    <property type="term" value="C:mitochondrial inner membrane"/>
    <property type="evidence" value="ECO:0007669"/>
    <property type="project" value="UniProtKB-SubCell"/>
</dbReference>
<keyword evidence="1" id="KW-0472">Membrane</keyword>